<name>A0A1H8C642_9BACL</name>
<dbReference type="PRINTS" id="PR00455">
    <property type="entry name" value="HTHTETR"/>
</dbReference>
<dbReference type="STRING" id="1173111.SAMN05444955_10393"/>
<feature type="domain" description="HTH tetR-type" evidence="4">
    <location>
        <begin position="27"/>
        <end position="87"/>
    </location>
</feature>
<feature type="transmembrane region" description="Helical" evidence="3">
    <location>
        <begin position="75"/>
        <end position="97"/>
    </location>
</feature>
<protein>
    <submittedName>
        <fullName evidence="5">DNA-binding transcriptional regulator, AcrR family</fullName>
    </submittedName>
</protein>
<keyword evidence="3" id="KW-1133">Transmembrane helix</keyword>
<keyword evidence="1 2" id="KW-0238">DNA-binding</keyword>
<keyword evidence="3" id="KW-0812">Transmembrane</keyword>
<evidence type="ECO:0000313" key="5">
    <source>
        <dbReference type="EMBL" id="SEM90500.1"/>
    </source>
</evidence>
<dbReference type="InterPro" id="IPR050109">
    <property type="entry name" value="HTH-type_TetR-like_transc_reg"/>
</dbReference>
<reference evidence="5 6" key="1">
    <citation type="submission" date="2016-10" db="EMBL/GenBank/DDBJ databases">
        <authorList>
            <person name="de Groot N.N."/>
        </authorList>
    </citation>
    <scope>NUCLEOTIDE SEQUENCE [LARGE SCALE GENOMIC DNA]</scope>
    <source>
        <strain evidence="5 6">DSM 46701</strain>
    </source>
</reference>
<keyword evidence="6" id="KW-1185">Reference proteome</keyword>
<evidence type="ECO:0000259" key="4">
    <source>
        <dbReference type="PROSITE" id="PS50977"/>
    </source>
</evidence>
<dbReference type="PROSITE" id="PS50977">
    <property type="entry name" value="HTH_TETR_2"/>
    <property type="match status" value="1"/>
</dbReference>
<dbReference type="Gene3D" id="1.10.357.10">
    <property type="entry name" value="Tetracycline Repressor, domain 2"/>
    <property type="match status" value="1"/>
</dbReference>
<dbReference type="EMBL" id="FOCQ01000003">
    <property type="protein sequence ID" value="SEM90500.1"/>
    <property type="molecule type" value="Genomic_DNA"/>
</dbReference>
<sequence length="238" mass="26929">MSKKSWDEWIHEIAEQYDLNLNEDKETQKQKKILEAAIHVFAEKGFSGASTSEIAERAGVAEATIFKHYRTKKGLLLRLVIPAIARVASSYIATPVLNILDQDKPLRDLLHELIVDRKKLFEENWKTIRIILVESLFHPEIREALKTHVAKHVVHMASEKIEELKNMGKLRADLPDHVILRGVMSQIGAYLFASNVIPELMAKGEENEEIEWIVELLVGGIAPKPTSRIESGSDGESH</sequence>
<evidence type="ECO:0000256" key="2">
    <source>
        <dbReference type="PROSITE-ProRule" id="PRU00335"/>
    </source>
</evidence>
<dbReference type="OrthoDB" id="9780824at2"/>
<dbReference type="GO" id="GO:0006355">
    <property type="term" value="P:regulation of DNA-templated transcription"/>
    <property type="evidence" value="ECO:0007669"/>
    <property type="project" value="UniProtKB-ARBA"/>
</dbReference>
<proteinExistence type="predicted"/>
<dbReference type="InterPro" id="IPR036271">
    <property type="entry name" value="Tet_transcr_reg_TetR-rel_C_sf"/>
</dbReference>
<dbReference type="SUPFAM" id="SSF48498">
    <property type="entry name" value="Tetracyclin repressor-like, C-terminal domain"/>
    <property type="match status" value="1"/>
</dbReference>
<gene>
    <name evidence="5" type="ORF">SAMN05444955_10393</name>
</gene>
<dbReference type="InterPro" id="IPR009057">
    <property type="entry name" value="Homeodomain-like_sf"/>
</dbReference>
<dbReference type="Proteomes" id="UP000199695">
    <property type="component" value="Unassembled WGS sequence"/>
</dbReference>
<organism evidence="5 6">
    <name type="scientific">Lihuaxuella thermophila</name>
    <dbReference type="NCBI Taxonomy" id="1173111"/>
    <lineage>
        <taxon>Bacteria</taxon>
        <taxon>Bacillati</taxon>
        <taxon>Bacillota</taxon>
        <taxon>Bacilli</taxon>
        <taxon>Bacillales</taxon>
        <taxon>Thermoactinomycetaceae</taxon>
        <taxon>Lihuaxuella</taxon>
    </lineage>
</organism>
<dbReference type="Pfam" id="PF00440">
    <property type="entry name" value="TetR_N"/>
    <property type="match status" value="1"/>
</dbReference>
<dbReference type="AlphaFoldDB" id="A0A1H8C642"/>
<accession>A0A1H8C642</accession>
<evidence type="ECO:0000313" key="6">
    <source>
        <dbReference type="Proteomes" id="UP000199695"/>
    </source>
</evidence>
<dbReference type="PANTHER" id="PTHR30055">
    <property type="entry name" value="HTH-TYPE TRANSCRIPTIONAL REGULATOR RUTR"/>
    <property type="match status" value="1"/>
</dbReference>
<dbReference type="SUPFAM" id="SSF46689">
    <property type="entry name" value="Homeodomain-like"/>
    <property type="match status" value="1"/>
</dbReference>
<evidence type="ECO:0000256" key="3">
    <source>
        <dbReference type="SAM" id="Phobius"/>
    </source>
</evidence>
<dbReference type="PANTHER" id="PTHR30055:SF222">
    <property type="entry name" value="REGULATORY PROTEIN"/>
    <property type="match status" value="1"/>
</dbReference>
<dbReference type="RefSeq" id="WP_089965621.1">
    <property type="nucleotide sequence ID" value="NZ_FOCQ01000003.1"/>
</dbReference>
<keyword evidence="3" id="KW-0472">Membrane</keyword>
<dbReference type="GO" id="GO:0003677">
    <property type="term" value="F:DNA binding"/>
    <property type="evidence" value="ECO:0007669"/>
    <property type="project" value="UniProtKB-UniRule"/>
</dbReference>
<evidence type="ECO:0000256" key="1">
    <source>
        <dbReference type="ARBA" id="ARBA00023125"/>
    </source>
</evidence>
<dbReference type="InterPro" id="IPR001647">
    <property type="entry name" value="HTH_TetR"/>
</dbReference>
<feature type="DNA-binding region" description="H-T-H motif" evidence="2">
    <location>
        <begin position="50"/>
        <end position="69"/>
    </location>
</feature>